<reference evidence="2 3" key="1">
    <citation type="submission" date="2015-10" db="EMBL/GenBank/DDBJ databases">
        <title>Genome analyses suggest a sexual origin of heterokaryosis in a supposedly ancient asexual fungus.</title>
        <authorList>
            <person name="Ropars J."/>
            <person name="Sedzielewska K."/>
            <person name="Noel J."/>
            <person name="Charron P."/>
            <person name="Farinelli L."/>
            <person name="Marton T."/>
            <person name="Kruger M."/>
            <person name="Pelin A."/>
            <person name="Brachmann A."/>
            <person name="Corradi N."/>
        </authorList>
    </citation>
    <scope>NUCLEOTIDE SEQUENCE [LARGE SCALE GENOMIC DNA]</scope>
    <source>
        <strain evidence="2 3">A4</strain>
    </source>
</reference>
<proteinExistence type="predicted"/>
<dbReference type="OrthoDB" id="2446509at2759"/>
<dbReference type="EMBL" id="LLXI01003700">
    <property type="protein sequence ID" value="PKY59674.1"/>
    <property type="molecule type" value="Genomic_DNA"/>
</dbReference>
<sequence length="127" mass="15002">MCETLNTKINIQNLWCGNEIQEILNQENVKNVQDSIGKQNSDSHDDNLTETDISSLKNKKMEIKMKDEIETFILTDEEKDLKRKEDNQSNDLFQYPEKINENDNEFFKNIRLLFNESNEESIVKKVN</sequence>
<comment type="caution">
    <text evidence="2">The sequence shown here is derived from an EMBL/GenBank/DDBJ whole genome shotgun (WGS) entry which is preliminary data.</text>
</comment>
<name>A0A2I1HLB6_9GLOM</name>
<feature type="region of interest" description="Disordered" evidence="1">
    <location>
        <begin position="34"/>
        <end position="53"/>
    </location>
</feature>
<dbReference type="Proteomes" id="UP000234323">
    <property type="component" value="Unassembled WGS sequence"/>
</dbReference>
<evidence type="ECO:0000256" key="1">
    <source>
        <dbReference type="SAM" id="MobiDB-lite"/>
    </source>
</evidence>
<evidence type="ECO:0000313" key="3">
    <source>
        <dbReference type="Proteomes" id="UP000234323"/>
    </source>
</evidence>
<keyword evidence="3" id="KW-1185">Reference proteome</keyword>
<gene>
    <name evidence="2" type="ORF">RhiirA4_482628</name>
</gene>
<accession>A0A2I1HLB6</accession>
<evidence type="ECO:0000313" key="2">
    <source>
        <dbReference type="EMBL" id="PKY59674.1"/>
    </source>
</evidence>
<organism evidence="2 3">
    <name type="scientific">Rhizophagus irregularis</name>
    <dbReference type="NCBI Taxonomy" id="588596"/>
    <lineage>
        <taxon>Eukaryota</taxon>
        <taxon>Fungi</taxon>
        <taxon>Fungi incertae sedis</taxon>
        <taxon>Mucoromycota</taxon>
        <taxon>Glomeromycotina</taxon>
        <taxon>Glomeromycetes</taxon>
        <taxon>Glomerales</taxon>
        <taxon>Glomeraceae</taxon>
        <taxon>Rhizophagus</taxon>
    </lineage>
</organism>
<protein>
    <submittedName>
        <fullName evidence="2">Uncharacterized protein</fullName>
    </submittedName>
</protein>
<dbReference type="AlphaFoldDB" id="A0A2I1HLB6"/>